<reference evidence="7" key="1">
    <citation type="journal article" date="1994" name="J. Bacteriol.">
        <title>Studies of the biosynthesis of 3,6-dideoxyhexoses: molecular cloning and characterization of the asc (ascarylose) region from Yersinia pseudotuberculosis serogroup VA.</title>
        <authorList>
            <person name="Thorson J.S."/>
            <person name="Lo S.F."/>
            <person name="Ploux O."/>
            <person name="He X."/>
            <person name="Liu H.W."/>
        </authorList>
    </citation>
    <scope>NUCLEOTIDE SEQUENCE</scope>
    <source>
        <strain evidence="7">VA</strain>
    </source>
</reference>
<dbReference type="GO" id="GO:0000271">
    <property type="term" value="P:polysaccharide biosynthetic process"/>
    <property type="evidence" value="ECO:0007669"/>
    <property type="project" value="TreeGrafter"/>
</dbReference>
<dbReference type="InterPro" id="IPR000888">
    <property type="entry name" value="RmlC-like"/>
</dbReference>
<evidence type="ECO:0000256" key="2">
    <source>
        <dbReference type="ARBA" id="ARBA00001997"/>
    </source>
</evidence>
<dbReference type="PANTHER" id="PTHR21047">
    <property type="entry name" value="DTDP-6-DEOXY-D-GLUCOSE-3,5 EPIMERASE"/>
    <property type="match status" value="1"/>
</dbReference>
<dbReference type="EC" id="5.1.3.13" evidence="3 6"/>
<comment type="similarity">
    <text evidence="6">Belongs to the dTDP-4-dehydrorhamnose 3,5-epimerase family.</text>
</comment>
<keyword evidence="6" id="KW-0413">Isomerase</keyword>
<comment type="pathway">
    <text evidence="6">Carbohydrate biosynthesis; dTDP-L-rhamnose biosynthesis.</text>
</comment>
<evidence type="ECO:0000256" key="3">
    <source>
        <dbReference type="ARBA" id="ARBA00012098"/>
    </source>
</evidence>
<evidence type="ECO:0000313" key="7">
    <source>
        <dbReference type="EMBL" id="AAA88702.1"/>
    </source>
</evidence>
<dbReference type="GO" id="GO:0005829">
    <property type="term" value="C:cytosol"/>
    <property type="evidence" value="ECO:0007669"/>
    <property type="project" value="TreeGrafter"/>
</dbReference>
<dbReference type="InterPro" id="IPR011051">
    <property type="entry name" value="RmlC_Cupin_sf"/>
</dbReference>
<evidence type="ECO:0000256" key="1">
    <source>
        <dbReference type="ARBA" id="ARBA00001298"/>
    </source>
</evidence>
<dbReference type="AlphaFoldDB" id="Q57502"/>
<comment type="subunit">
    <text evidence="6">Homodimer.</text>
</comment>
<accession>Q57502</accession>
<evidence type="ECO:0000256" key="5">
    <source>
        <dbReference type="PIRSR" id="PIRSR600888-1"/>
    </source>
</evidence>
<proteinExistence type="inferred from homology"/>
<name>Q57502_YERPU</name>
<dbReference type="UniPathway" id="UPA00124"/>
<dbReference type="NCBIfam" id="TIGR01221">
    <property type="entry name" value="rmlC"/>
    <property type="match status" value="1"/>
</dbReference>
<sequence>MGVIVPHYLMIFKKLDIEGCYLIEFNKFIDSRGTFVKTFHSDFFSENGIVLDMREEFYSISAKNVIRGMHFQMPPAEHDKLVYCVNGAVLDVILDIRKDSKTYGEYFSIELSYENSLALWVPKGLAHGFLSLADNSIMFYKTSSVHNVECDSGIKWNSFGFKWPIDNPIISEKDNSLCYFDEFDSSF</sequence>
<dbReference type="PANTHER" id="PTHR21047:SF2">
    <property type="entry name" value="THYMIDINE DIPHOSPHO-4-KETO-RHAMNOSE 3,5-EPIMERASE"/>
    <property type="match status" value="1"/>
</dbReference>
<feature type="active site" description="Proton acceptor" evidence="5">
    <location>
        <position position="70"/>
    </location>
</feature>
<dbReference type="InterPro" id="IPR014710">
    <property type="entry name" value="RmlC-like_jellyroll"/>
</dbReference>
<dbReference type="EMBL" id="L33181">
    <property type="protein sequence ID" value="AAA88702.1"/>
    <property type="molecule type" value="Genomic_DNA"/>
</dbReference>
<comment type="function">
    <text evidence="2 6">Catalyzes the epimerization of the C3' and C5'positions of dTDP-6-deoxy-D-xylo-4-hexulose, forming dTDP-6-deoxy-L-lyxo-4-hexulose.</text>
</comment>
<dbReference type="SUPFAM" id="SSF51182">
    <property type="entry name" value="RmlC-like cupins"/>
    <property type="match status" value="1"/>
</dbReference>
<organism evidence="7">
    <name type="scientific">Yersinia pseudotuberculosis</name>
    <dbReference type="NCBI Taxonomy" id="633"/>
    <lineage>
        <taxon>Bacteria</taxon>
        <taxon>Pseudomonadati</taxon>
        <taxon>Pseudomonadota</taxon>
        <taxon>Gammaproteobacteria</taxon>
        <taxon>Enterobacterales</taxon>
        <taxon>Yersiniaceae</taxon>
        <taxon>Yersinia</taxon>
    </lineage>
</organism>
<comment type="catalytic activity">
    <reaction evidence="1 6">
        <text>dTDP-4-dehydro-6-deoxy-alpha-D-glucose = dTDP-4-dehydro-beta-L-rhamnose</text>
        <dbReference type="Rhea" id="RHEA:16969"/>
        <dbReference type="ChEBI" id="CHEBI:57649"/>
        <dbReference type="ChEBI" id="CHEBI:62830"/>
        <dbReference type="EC" id="5.1.3.13"/>
    </reaction>
</comment>
<dbReference type="Pfam" id="PF00908">
    <property type="entry name" value="dTDP_sugar_isom"/>
    <property type="match status" value="1"/>
</dbReference>
<dbReference type="CDD" id="cd00438">
    <property type="entry name" value="cupin_RmlC"/>
    <property type="match status" value="1"/>
</dbReference>
<dbReference type="GO" id="GO:0008830">
    <property type="term" value="F:dTDP-4-dehydrorhamnose 3,5-epimerase activity"/>
    <property type="evidence" value="ECO:0007669"/>
    <property type="project" value="UniProtKB-UniRule"/>
</dbReference>
<protein>
    <recommendedName>
        <fullName evidence="4 6">dTDP-4-dehydrorhamnose 3,5-epimerase</fullName>
        <ecNumber evidence="3 6">5.1.3.13</ecNumber>
    </recommendedName>
    <alternativeName>
        <fullName evidence="6">Thymidine diphospho-4-keto-rhamnose 3,5-epimerase</fullName>
    </alternativeName>
</protein>
<reference evidence="7" key="2">
    <citation type="submission" date="1995-01" db="EMBL/GenBank/DDBJ databases">
        <authorList>
            <person name="Thorson J.S."/>
            <person name="Lo S.F."/>
            <person name="Ploux O."/>
            <person name="He X."/>
            <person name="Liu H.W."/>
        </authorList>
    </citation>
    <scope>NUCLEOTIDE SEQUENCE</scope>
    <source>
        <strain evidence="7">VA</strain>
    </source>
</reference>
<evidence type="ECO:0000256" key="4">
    <source>
        <dbReference type="ARBA" id="ARBA00019595"/>
    </source>
</evidence>
<feature type="active site" description="Proton donor" evidence="5">
    <location>
        <position position="140"/>
    </location>
</feature>
<dbReference type="GO" id="GO:0019305">
    <property type="term" value="P:dTDP-rhamnose biosynthetic process"/>
    <property type="evidence" value="ECO:0007669"/>
    <property type="project" value="UniProtKB-UniRule"/>
</dbReference>
<dbReference type="Gene3D" id="2.60.120.10">
    <property type="entry name" value="Jelly Rolls"/>
    <property type="match status" value="1"/>
</dbReference>
<gene>
    <name evidence="7" type="primary">ascE</name>
</gene>
<evidence type="ECO:0000256" key="6">
    <source>
        <dbReference type="RuleBase" id="RU364069"/>
    </source>
</evidence>
<dbReference type="BioCyc" id="MetaCyc:MONOMER-13784"/>
<dbReference type="KEGG" id="ag:AAA88702"/>